<feature type="coiled-coil region" evidence="1">
    <location>
        <begin position="92"/>
        <end position="141"/>
    </location>
</feature>
<evidence type="ECO:0000256" key="2">
    <source>
        <dbReference type="SAM" id="MobiDB-lite"/>
    </source>
</evidence>
<dbReference type="EMBL" id="JAAMOX010000001">
    <property type="protein sequence ID" value="NIH52697.1"/>
    <property type="molecule type" value="Genomic_DNA"/>
</dbReference>
<dbReference type="AlphaFoldDB" id="A0A7X5QZL1"/>
<evidence type="ECO:0000313" key="4">
    <source>
        <dbReference type="Proteomes" id="UP000541033"/>
    </source>
</evidence>
<dbReference type="Proteomes" id="UP000541033">
    <property type="component" value="Unassembled WGS sequence"/>
</dbReference>
<evidence type="ECO:0000313" key="3">
    <source>
        <dbReference type="EMBL" id="NIH52697.1"/>
    </source>
</evidence>
<comment type="caution">
    <text evidence="3">The sequence shown here is derived from an EMBL/GenBank/DDBJ whole genome shotgun (WGS) entry which is preliminary data.</text>
</comment>
<name>A0A7X5QZL1_9MICO</name>
<dbReference type="InterPro" id="IPR007139">
    <property type="entry name" value="DUF349"/>
</dbReference>
<dbReference type="Pfam" id="PF03993">
    <property type="entry name" value="DUF349"/>
    <property type="match status" value="3"/>
</dbReference>
<keyword evidence="1" id="KW-0175">Coiled coil</keyword>
<gene>
    <name evidence="3" type="ORF">FHX76_000565</name>
</gene>
<feature type="region of interest" description="Disordered" evidence="2">
    <location>
        <begin position="1"/>
        <end position="33"/>
    </location>
</feature>
<proteinExistence type="predicted"/>
<keyword evidence="4" id="KW-1185">Reference proteome</keyword>
<sequence>MSDTSANKSWGRVDDTNTVFVREGDGERAVGQYPDGTAEEALAYFERKYTDLAGQVTLLEQRIKRGTSVNDVAATVTKLRDQIQGANAVGDLAALTARLDVLTGAVQELSEQQKAEQEKARAEARAQREALVDAAEKLAAQDLSKVQWKQTSAELDSLFTQWQAQQKTGPRLPKGEADALWKRFRGARSTIETARRAFFADLDATNREVRQRKERLIEQAEALAPKGADGIPAYRDLLDQWKASGRAGRKLDDQLWARFKTAGDVLYGAKAEVDALADEEYGANLTLKEAVLVEAEPILEITDHAAARSALSAIQRKWDEIGRVPRDSVRAIDARIRKIEDHVRELEETHWKNNNPETKARAEGLRGQLEGSIEQLEADLAKAKAANDARAIAETEKALETQRSWLAAIGS</sequence>
<reference evidence="3 4" key="1">
    <citation type="submission" date="2020-02" db="EMBL/GenBank/DDBJ databases">
        <title>Sequencing the genomes of 1000 actinobacteria strains.</title>
        <authorList>
            <person name="Klenk H.-P."/>
        </authorList>
    </citation>
    <scope>NUCLEOTIDE SEQUENCE [LARGE SCALE GENOMIC DNA]</scope>
    <source>
        <strain evidence="3 4">DSM 27960</strain>
    </source>
</reference>
<organism evidence="3 4">
    <name type="scientific">Lysinibacter cavernae</name>
    <dbReference type="NCBI Taxonomy" id="1640652"/>
    <lineage>
        <taxon>Bacteria</taxon>
        <taxon>Bacillati</taxon>
        <taxon>Actinomycetota</taxon>
        <taxon>Actinomycetes</taxon>
        <taxon>Micrococcales</taxon>
        <taxon>Microbacteriaceae</taxon>
        <taxon>Lysinibacter</taxon>
    </lineage>
</organism>
<accession>A0A7X5QZL1</accession>
<evidence type="ECO:0000256" key="1">
    <source>
        <dbReference type="SAM" id="Coils"/>
    </source>
</evidence>
<feature type="coiled-coil region" evidence="1">
    <location>
        <begin position="329"/>
        <end position="386"/>
    </location>
</feature>
<protein>
    <submittedName>
        <fullName evidence="3">Vacuolar-type H+-ATPase subunit H</fullName>
    </submittedName>
</protein>